<keyword evidence="5" id="KW-1185">Reference proteome</keyword>
<evidence type="ECO:0000313" key="5">
    <source>
        <dbReference type="Proteomes" id="UP000006804"/>
    </source>
</evidence>
<dbReference type="PANTHER" id="PTHR47245:SF2">
    <property type="entry name" value="PEPTIDYL-PROLYL CIS-TRANS ISOMERASE HP_0175-RELATED"/>
    <property type="match status" value="1"/>
</dbReference>
<dbReference type="RefSeq" id="WP_013932081.1">
    <property type="nucleotide sequence ID" value="NC_015707.1"/>
</dbReference>
<dbReference type="KEGG" id="tta:Theth_0774"/>
<dbReference type="AlphaFoldDB" id="F7YX47"/>
<evidence type="ECO:0000256" key="2">
    <source>
        <dbReference type="SAM" id="SignalP"/>
    </source>
</evidence>
<protein>
    <submittedName>
        <fullName evidence="4">PpiC-type peptidyl-prolyl cis-trans isomerase</fullName>
    </submittedName>
</protein>
<dbReference type="PANTHER" id="PTHR47245">
    <property type="entry name" value="PEPTIDYLPROLYL ISOMERASE"/>
    <property type="match status" value="1"/>
</dbReference>
<evidence type="ECO:0000313" key="4">
    <source>
        <dbReference type="EMBL" id="AEH50859.1"/>
    </source>
</evidence>
<dbReference type="Gene3D" id="1.10.4030.10">
    <property type="entry name" value="Porin chaperone SurA, peptide-binding domain"/>
    <property type="match status" value="1"/>
</dbReference>
<dbReference type="InterPro" id="IPR046357">
    <property type="entry name" value="PPIase_dom_sf"/>
</dbReference>
<feature type="signal peptide" evidence="2">
    <location>
        <begin position="1"/>
        <end position="20"/>
    </location>
</feature>
<reference evidence="4 5" key="1">
    <citation type="submission" date="2010-11" db="EMBL/GenBank/DDBJ databases">
        <title>The complete genome of Thermotoga thermarum DSM 5069.</title>
        <authorList>
            <consortium name="US DOE Joint Genome Institute (JGI-PGF)"/>
            <person name="Lucas S."/>
            <person name="Copeland A."/>
            <person name="Lapidus A."/>
            <person name="Bruce D."/>
            <person name="Goodwin L."/>
            <person name="Pitluck S."/>
            <person name="Kyrpides N."/>
            <person name="Mavromatis K."/>
            <person name="Ivanova N."/>
            <person name="Zeytun A."/>
            <person name="Brettin T."/>
            <person name="Detter J.C."/>
            <person name="Tapia R."/>
            <person name="Han C."/>
            <person name="Land M."/>
            <person name="Hauser L."/>
            <person name="Markowitz V."/>
            <person name="Cheng J.-F."/>
            <person name="Hugenholtz P."/>
            <person name="Woyke T."/>
            <person name="Wu D."/>
            <person name="Spring S."/>
            <person name="Schroeder M."/>
            <person name="Brambilla E."/>
            <person name="Klenk H.-P."/>
            <person name="Eisen J.A."/>
        </authorList>
    </citation>
    <scope>NUCLEOTIDE SEQUENCE [LARGE SCALE GENOMIC DNA]</scope>
    <source>
        <strain evidence="4 5">DSM 5069</strain>
    </source>
</reference>
<feature type="chain" id="PRO_5007914147" evidence="2">
    <location>
        <begin position="21"/>
        <end position="343"/>
    </location>
</feature>
<dbReference type="InterPro" id="IPR050245">
    <property type="entry name" value="PrsA_foldase"/>
</dbReference>
<dbReference type="Pfam" id="PF13145">
    <property type="entry name" value="Rotamase_2"/>
    <property type="match status" value="1"/>
</dbReference>
<dbReference type="eggNOG" id="COG0760">
    <property type="taxonomic scope" value="Bacteria"/>
</dbReference>
<dbReference type="Gene3D" id="3.10.50.40">
    <property type="match status" value="1"/>
</dbReference>
<dbReference type="OrthoDB" id="44627at2"/>
<keyword evidence="1 4" id="KW-0413">Isomerase</keyword>
<keyword evidence="1" id="KW-0697">Rotamase</keyword>
<dbReference type="SUPFAM" id="SSF54534">
    <property type="entry name" value="FKBP-like"/>
    <property type="match status" value="1"/>
</dbReference>
<gene>
    <name evidence="4" type="ORF">Theth_0774</name>
</gene>
<dbReference type="GO" id="GO:0003755">
    <property type="term" value="F:peptidyl-prolyl cis-trans isomerase activity"/>
    <property type="evidence" value="ECO:0007669"/>
    <property type="project" value="UniProtKB-KW"/>
</dbReference>
<feature type="domain" description="PpiC" evidence="3">
    <location>
        <begin position="192"/>
        <end position="284"/>
    </location>
</feature>
<dbReference type="Proteomes" id="UP000006804">
    <property type="component" value="Chromosome"/>
</dbReference>
<dbReference type="STRING" id="688269.Theth_0774"/>
<sequence length="343" mass="39230" precursor="true">MKKILLILTVVALSFGLLLAQTANPDDTVVAEVNGTIITMQQLNEEANVERLLFEIRSIDERFYQVLVNTSEGMNVLLRYKREVLNNLIDQVLIVQMAEKMGVAPKKEEIENLVNEELNRTLSTYGITESDLDWYLRISGLGTLETFKNRLRRIFTVQKSVEAIQNAVTSVEISKSEVEDYYNKNKEEFALQEAVKALRIIVGSKAEADNVLARLRAGEDFQKIAAEVSIDPLSKDRAGDLGWVERNSYFINKEIEEKLFASPVNAILGPFETAGGWEIYRVMDKRSKTYLPLEEVYQDIVDMLKEAKAQELWLKWISEDFKAFKESSDIKIYLLVEEGQKNQ</sequence>
<keyword evidence="2" id="KW-0732">Signal</keyword>
<accession>F7YX47</accession>
<dbReference type="Pfam" id="PF13624">
    <property type="entry name" value="SurA_N_3"/>
    <property type="match status" value="1"/>
</dbReference>
<dbReference type="InterPro" id="IPR027304">
    <property type="entry name" value="Trigger_fact/SurA_dom_sf"/>
</dbReference>
<dbReference type="InterPro" id="IPR000297">
    <property type="entry name" value="PPIase_PpiC"/>
</dbReference>
<evidence type="ECO:0000259" key="3">
    <source>
        <dbReference type="PROSITE" id="PS50198"/>
    </source>
</evidence>
<dbReference type="EMBL" id="CP002351">
    <property type="protein sequence ID" value="AEH50859.1"/>
    <property type="molecule type" value="Genomic_DNA"/>
</dbReference>
<dbReference type="PATRIC" id="fig|688269.3.peg.798"/>
<dbReference type="HOGENOM" id="CLU_034646_5_0_0"/>
<organism evidence="4 5">
    <name type="scientific">Pseudothermotoga thermarum DSM 5069</name>
    <dbReference type="NCBI Taxonomy" id="688269"/>
    <lineage>
        <taxon>Bacteria</taxon>
        <taxon>Thermotogati</taxon>
        <taxon>Thermotogota</taxon>
        <taxon>Thermotogae</taxon>
        <taxon>Thermotogales</taxon>
        <taxon>Thermotogaceae</taxon>
        <taxon>Pseudothermotoga</taxon>
    </lineage>
</organism>
<name>F7YX47_9THEM</name>
<dbReference type="SUPFAM" id="SSF109998">
    <property type="entry name" value="Triger factor/SurA peptide-binding domain-like"/>
    <property type="match status" value="1"/>
</dbReference>
<proteinExistence type="predicted"/>
<evidence type="ECO:0000256" key="1">
    <source>
        <dbReference type="PROSITE-ProRule" id="PRU00278"/>
    </source>
</evidence>
<dbReference type="PROSITE" id="PS50198">
    <property type="entry name" value="PPIC_PPIASE_2"/>
    <property type="match status" value="1"/>
</dbReference>